<name>A0A220TZQ9_9BACI</name>
<evidence type="ECO:0000256" key="1">
    <source>
        <dbReference type="ARBA" id="ARBA00004196"/>
    </source>
</evidence>
<keyword evidence="6" id="KW-1133">Transmembrane helix</keyword>
<keyword evidence="3" id="KW-0732">Signal</keyword>
<dbReference type="GO" id="GO:0005507">
    <property type="term" value="F:copper ion binding"/>
    <property type="evidence" value="ECO:0007669"/>
    <property type="project" value="InterPro"/>
</dbReference>
<dbReference type="Gene3D" id="2.60.40.1220">
    <property type="match status" value="1"/>
</dbReference>
<feature type="domain" description="CopC" evidence="7">
    <location>
        <begin position="31"/>
        <end position="121"/>
    </location>
</feature>
<dbReference type="InterPro" id="IPR014756">
    <property type="entry name" value="Ig_E-set"/>
</dbReference>
<evidence type="ECO:0000313" key="8">
    <source>
        <dbReference type="EMBL" id="ASK61328.1"/>
    </source>
</evidence>
<dbReference type="InterPro" id="IPR007348">
    <property type="entry name" value="CopC_dom"/>
</dbReference>
<evidence type="ECO:0000313" key="9">
    <source>
        <dbReference type="Proteomes" id="UP000198312"/>
    </source>
</evidence>
<dbReference type="Pfam" id="PF04234">
    <property type="entry name" value="CopC"/>
    <property type="match status" value="1"/>
</dbReference>
<gene>
    <name evidence="8" type="ORF">CFK37_03625</name>
</gene>
<keyword evidence="6" id="KW-0472">Membrane</keyword>
<evidence type="ECO:0000256" key="4">
    <source>
        <dbReference type="ARBA" id="ARBA00023008"/>
    </source>
</evidence>
<evidence type="ECO:0000256" key="3">
    <source>
        <dbReference type="ARBA" id="ARBA00022729"/>
    </source>
</evidence>
<dbReference type="PANTHER" id="PTHR34820">
    <property type="entry name" value="INNER MEMBRANE PROTEIN YEBZ"/>
    <property type="match status" value="1"/>
</dbReference>
<dbReference type="EMBL" id="CP022315">
    <property type="protein sequence ID" value="ASK61328.1"/>
    <property type="molecule type" value="Genomic_DNA"/>
</dbReference>
<keyword evidence="6" id="KW-0812">Transmembrane</keyword>
<keyword evidence="2" id="KW-0479">Metal-binding</keyword>
<evidence type="ECO:0000256" key="2">
    <source>
        <dbReference type="ARBA" id="ARBA00022723"/>
    </source>
</evidence>
<reference evidence="8 9" key="1">
    <citation type="submission" date="2017-07" db="EMBL/GenBank/DDBJ databases">
        <title>Virgibacillus sp. LM2416.</title>
        <authorList>
            <person name="Tak E.J."/>
            <person name="Bae J.-W."/>
        </authorList>
    </citation>
    <scope>NUCLEOTIDE SEQUENCE [LARGE SCALE GENOMIC DNA]</scope>
    <source>
        <strain evidence="8 9">LM2416</strain>
    </source>
</reference>
<feature type="region of interest" description="Disordered" evidence="5">
    <location>
        <begin position="130"/>
        <end position="168"/>
    </location>
</feature>
<accession>A0A220TZQ9</accession>
<keyword evidence="4" id="KW-0186">Copper</keyword>
<comment type="subcellular location">
    <subcellularLocation>
        <location evidence="1">Cell envelope</location>
    </subcellularLocation>
</comment>
<sequence length="202" mass="22642">MENYMCNRRILLPIATIFFISLIQINTADAHSVLEKAIPEDGAQLEQSIKSIELTFNTKIENGSTLYLLNGKDEKKEPASVTITGNSVKAIFNQNLNPGTYQVNWKVLGADGHIIENQYSFIINDQEESVLPKGEKKQQNTTTDEPEKETLKSLDGSEIDNQNATGKTNDDNESTLVFGIISLLIIAGIIFLTWMWFSRSRK</sequence>
<dbReference type="GO" id="GO:0046688">
    <property type="term" value="P:response to copper ion"/>
    <property type="evidence" value="ECO:0007669"/>
    <property type="project" value="InterPro"/>
</dbReference>
<protein>
    <recommendedName>
        <fullName evidence="7">CopC domain-containing protein</fullName>
    </recommendedName>
</protein>
<keyword evidence="9" id="KW-1185">Reference proteome</keyword>
<dbReference type="GO" id="GO:0030313">
    <property type="term" value="C:cell envelope"/>
    <property type="evidence" value="ECO:0007669"/>
    <property type="project" value="UniProtKB-SubCell"/>
</dbReference>
<dbReference type="InterPro" id="IPR014755">
    <property type="entry name" value="Cu-Rt/internalin_Ig-like"/>
</dbReference>
<dbReference type="SUPFAM" id="SSF81296">
    <property type="entry name" value="E set domains"/>
    <property type="match status" value="1"/>
</dbReference>
<evidence type="ECO:0000256" key="6">
    <source>
        <dbReference type="SAM" id="Phobius"/>
    </source>
</evidence>
<proteinExistence type="predicted"/>
<dbReference type="Proteomes" id="UP000198312">
    <property type="component" value="Chromosome"/>
</dbReference>
<dbReference type="GO" id="GO:0042597">
    <property type="term" value="C:periplasmic space"/>
    <property type="evidence" value="ECO:0007669"/>
    <property type="project" value="InterPro"/>
</dbReference>
<organism evidence="8 9">
    <name type="scientific">Virgibacillus phasianinus</name>
    <dbReference type="NCBI Taxonomy" id="2017483"/>
    <lineage>
        <taxon>Bacteria</taxon>
        <taxon>Bacillati</taxon>
        <taxon>Bacillota</taxon>
        <taxon>Bacilli</taxon>
        <taxon>Bacillales</taxon>
        <taxon>Bacillaceae</taxon>
        <taxon>Virgibacillus</taxon>
    </lineage>
</organism>
<feature type="transmembrane region" description="Helical" evidence="6">
    <location>
        <begin position="176"/>
        <end position="197"/>
    </location>
</feature>
<dbReference type="GO" id="GO:0006825">
    <property type="term" value="P:copper ion transport"/>
    <property type="evidence" value="ECO:0007669"/>
    <property type="project" value="InterPro"/>
</dbReference>
<dbReference type="KEGG" id="vil:CFK37_03625"/>
<dbReference type="GO" id="GO:0005886">
    <property type="term" value="C:plasma membrane"/>
    <property type="evidence" value="ECO:0007669"/>
    <property type="project" value="TreeGrafter"/>
</dbReference>
<dbReference type="AlphaFoldDB" id="A0A220TZQ9"/>
<evidence type="ECO:0000256" key="5">
    <source>
        <dbReference type="SAM" id="MobiDB-lite"/>
    </source>
</evidence>
<dbReference type="InterPro" id="IPR032694">
    <property type="entry name" value="CopC/D"/>
</dbReference>
<dbReference type="PANTHER" id="PTHR34820:SF4">
    <property type="entry name" value="INNER MEMBRANE PROTEIN YEBZ"/>
    <property type="match status" value="1"/>
</dbReference>
<evidence type="ECO:0000259" key="7">
    <source>
        <dbReference type="Pfam" id="PF04234"/>
    </source>
</evidence>